<dbReference type="EMBL" id="JABWDY010003491">
    <property type="protein sequence ID" value="KAF5205902.1"/>
    <property type="molecule type" value="Genomic_DNA"/>
</dbReference>
<evidence type="ECO:0000313" key="2">
    <source>
        <dbReference type="Proteomes" id="UP000554482"/>
    </source>
</evidence>
<gene>
    <name evidence="1" type="ORF">FRX31_004514</name>
</gene>
<name>A0A7J6XBZ5_THATH</name>
<accession>A0A7J6XBZ5</accession>
<reference evidence="1 2" key="1">
    <citation type="submission" date="2020-06" db="EMBL/GenBank/DDBJ databases">
        <title>Transcriptomic and genomic resources for Thalictrum thalictroides and T. hernandezii: Facilitating candidate gene discovery in an emerging model plant lineage.</title>
        <authorList>
            <person name="Arias T."/>
            <person name="Riano-Pachon D.M."/>
            <person name="Di Stilio V.S."/>
        </authorList>
    </citation>
    <scope>NUCLEOTIDE SEQUENCE [LARGE SCALE GENOMIC DNA]</scope>
    <source>
        <strain evidence="2">cv. WT478/WT964</strain>
        <tissue evidence="1">Leaves</tissue>
    </source>
</reference>
<proteinExistence type="predicted"/>
<sequence>MEYIYYNISEGTNTLLWHEPWCFKGLIWENNQARQLLDFPTDAKVSVLMTNDQWNENVYNLSNSQLQRQILGTEINYQLEADRVIWEPSSTGIYLTRSAYIALRKIKQK</sequence>
<comment type="caution">
    <text evidence="1">The sequence shown here is derived from an EMBL/GenBank/DDBJ whole genome shotgun (WGS) entry which is preliminary data.</text>
</comment>
<evidence type="ECO:0000313" key="1">
    <source>
        <dbReference type="EMBL" id="KAF5205902.1"/>
    </source>
</evidence>
<dbReference type="Proteomes" id="UP000554482">
    <property type="component" value="Unassembled WGS sequence"/>
</dbReference>
<protein>
    <submittedName>
        <fullName evidence="1">Uncharacterized protein</fullName>
    </submittedName>
</protein>
<organism evidence="1 2">
    <name type="scientific">Thalictrum thalictroides</name>
    <name type="common">Rue-anemone</name>
    <name type="synonym">Anemone thalictroides</name>
    <dbReference type="NCBI Taxonomy" id="46969"/>
    <lineage>
        <taxon>Eukaryota</taxon>
        <taxon>Viridiplantae</taxon>
        <taxon>Streptophyta</taxon>
        <taxon>Embryophyta</taxon>
        <taxon>Tracheophyta</taxon>
        <taxon>Spermatophyta</taxon>
        <taxon>Magnoliopsida</taxon>
        <taxon>Ranunculales</taxon>
        <taxon>Ranunculaceae</taxon>
        <taxon>Thalictroideae</taxon>
        <taxon>Thalictrum</taxon>
    </lineage>
</organism>
<keyword evidence="2" id="KW-1185">Reference proteome</keyword>
<dbReference type="AlphaFoldDB" id="A0A7J6XBZ5"/>